<evidence type="ECO:0000256" key="1">
    <source>
        <dbReference type="SAM" id="MobiDB-lite"/>
    </source>
</evidence>
<feature type="region of interest" description="Disordered" evidence="1">
    <location>
        <begin position="1"/>
        <end position="193"/>
    </location>
</feature>
<name>A0ABQ4X343_9ASTR</name>
<dbReference type="EMBL" id="BQNB010009162">
    <property type="protein sequence ID" value="GJS59623.1"/>
    <property type="molecule type" value="Genomic_DNA"/>
</dbReference>
<comment type="caution">
    <text evidence="2">The sequence shown here is derived from an EMBL/GenBank/DDBJ whole genome shotgun (WGS) entry which is preliminary data.</text>
</comment>
<feature type="compositionally biased region" description="Basic and acidic residues" evidence="1">
    <location>
        <begin position="13"/>
        <end position="25"/>
    </location>
</feature>
<keyword evidence="3" id="KW-1185">Reference proteome</keyword>
<feature type="compositionally biased region" description="Basic and acidic residues" evidence="1">
    <location>
        <begin position="124"/>
        <end position="156"/>
    </location>
</feature>
<feature type="compositionally biased region" description="Basic and acidic residues" evidence="1">
    <location>
        <begin position="165"/>
        <end position="193"/>
    </location>
</feature>
<dbReference type="Proteomes" id="UP001151760">
    <property type="component" value="Unassembled WGS sequence"/>
</dbReference>
<reference evidence="2" key="2">
    <citation type="submission" date="2022-01" db="EMBL/GenBank/DDBJ databases">
        <authorList>
            <person name="Yamashiro T."/>
            <person name="Shiraishi A."/>
            <person name="Satake H."/>
            <person name="Nakayama K."/>
        </authorList>
    </citation>
    <scope>NUCLEOTIDE SEQUENCE</scope>
</reference>
<sequence length="193" mass="21378">MDRGARIRKGRHKGGEELRSRRERSGWAAERNANRGTLARQDRKPSSAERDKEKAGRRREILKDEGGSREGGADGHADVKRKRKSLSGSTRGQAPGERGPRERQRGERSRERREAAGNTKKTGGKADKDSPRAEGGVEERNRGGKGRGPDSVEPKEAPPGGQIRAPEDVDRRHQETRVARGADRDRREGRASP</sequence>
<accession>A0ABQ4X343</accession>
<feature type="compositionally biased region" description="Basic and acidic residues" evidence="1">
    <location>
        <begin position="98"/>
        <end position="115"/>
    </location>
</feature>
<feature type="compositionally biased region" description="Basic and acidic residues" evidence="1">
    <location>
        <begin position="40"/>
        <end position="78"/>
    </location>
</feature>
<evidence type="ECO:0000313" key="3">
    <source>
        <dbReference type="Proteomes" id="UP001151760"/>
    </source>
</evidence>
<organism evidence="2 3">
    <name type="scientific">Tanacetum coccineum</name>
    <dbReference type="NCBI Taxonomy" id="301880"/>
    <lineage>
        <taxon>Eukaryota</taxon>
        <taxon>Viridiplantae</taxon>
        <taxon>Streptophyta</taxon>
        <taxon>Embryophyta</taxon>
        <taxon>Tracheophyta</taxon>
        <taxon>Spermatophyta</taxon>
        <taxon>Magnoliopsida</taxon>
        <taxon>eudicotyledons</taxon>
        <taxon>Gunneridae</taxon>
        <taxon>Pentapetalae</taxon>
        <taxon>asterids</taxon>
        <taxon>campanulids</taxon>
        <taxon>Asterales</taxon>
        <taxon>Asteraceae</taxon>
        <taxon>Asteroideae</taxon>
        <taxon>Anthemideae</taxon>
        <taxon>Anthemidinae</taxon>
        <taxon>Tanacetum</taxon>
    </lineage>
</organism>
<proteinExistence type="predicted"/>
<gene>
    <name evidence="2" type="ORF">Tco_0654407</name>
</gene>
<evidence type="ECO:0000313" key="2">
    <source>
        <dbReference type="EMBL" id="GJS59623.1"/>
    </source>
</evidence>
<feature type="compositionally biased region" description="Basic residues" evidence="1">
    <location>
        <begin position="1"/>
        <end position="12"/>
    </location>
</feature>
<reference evidence="2" key="1">
    <citation type="journal article" date="2022" name="Int. J. Mol. Sci.">
        <title>Draft Genome of Tanacetum Coccineum: Genomic Comparison of Closely Related Tanacetum-Family Plants.</title>
        <authorList>
            <person name="Yamashiro T."/>
            <person name="Shiraishi A."/>
            <person name="Nakayama K."/>
            <person name="Satake H."/>
        </authorList>
    </citation>
    <scope>NUCLEOTIDE SEQUENCE</scope>
</reference>
<protein>
    <submittedName>
        <fullName evidence="2">Uncharacterized protein</fullName>
    </submittedName>
</protein>